<evidence type="ECO:0000313" key="3">
    <source>
        <dbReference type="Proteomes" id="UP001403385"/>
    </source>
</evidence>
<keyword evidence="3" id="KW-1185">Reference proteome</keyword>
<dbReference type="Pfam" id="PF09346">
    <property type="entry name" value="SMI1_KNR4"/>
    <property type="match status" value="1"/>
</dbReference>
<dbReference type="InterPro" id="IPR051873">
    <property type="entry name" value="KNR4/SMI1_regulator"/>
</dbReference>
<reference evidence="2 3" key="1">
    <citation type="submission" date="2024-04" db="EMBL/GenBank/DDBJ databases">
        <title>Novel genus in family Flammeovirgaceae.</title>
        <authorList>
            <person name="Nguyen T.H."/>
            <person name="Vuong T.Q."/>
            <person name="Le H."/>
            <person name="Kim S.-G."/>
        </authorList>
    </citation>
    <scope>NUCLEOTIDE SEQUENCE [LARGE SCALE GENOMIC DNA]</scope>
    <source>
        <strain evidence="2 3">JCM 23209</strain>
    </source>
</reference>
<proteinExistence type="predicted"/>
<dbReference type="SUPFAM" id="SSF160631">
    <property type="entry name" value="SMI1/KNR4-like"/>
    <property type="match status" value="1"/>
</dbReference>
<sequence>MNLQKIPYNSQLKKLAFENFEFATIPLESFPAPYYKDYSQHPDPAYRNYKSYDTFGFRDLLLNELSEVLGSEVLKLIIITPKTDSVPYEAFAFLKSKDIVALHFNKSGSFQKWMDIVFENQFEGLAEDRRKGLFERQPELNLNPQFMVTFGKGEFSQKTVNSGMLIDERPYEKTGEYLYKRVPKKYNEAKIAKEKQKYIEKYLNTMGARLEPENLKKTFQNFLSKLGLQVISPRQNEAVYKEFENLSEFPFPDDLQVLFELHNGIHKTGFLTAEQVLQEWKNWKVIYDDWVQEELTGNNYPDGRKTIGMYTNPYWVPFLSTAGGNFAAIDYAPGSKGKSGQIIAFGPDEDKIRWLAENMEDFLQQCIDGKDVLNNGFD</sequence>
<dbReference type="Gene3D" id="3.40.1580.10">
    <property type="entry name" value="SMI1/KNR4-like"/>
    <property type="match status" value="1"/>
</dbReference>
<feature type="domain" description="Knr4/Smi1-like" evidence="1">
    <location>
        <begin position="241"/>
        <end position="365"/>
    </location>
</feature>
<dbReference type="PANTHER" id="PTHR47432">
    <property type="entry name" value="CELL WALL ASSEMBLY REGULATOR SMI1"/>
    <property type="match status" value="1"/>
</dbReference>
<dbReference type="Proteomes" id="UP001403385">
    <property type="component" value="Unassembled WGS sequence"/>
</dbReference>
<comment type="caution">
    <text evidence="2">The sequence shown here is derived from an EMBL/GenBank/DDBJ whole genome shotgun (WGS) entry which is preliminary data.</text>
</comment>
<dbReference type="AlphaFoldDB" id="A0AAW9RQR7"/>
<organism evidence="2 3">
    <name type="scientific">Rapidithrix thailandica</name>
    <dbReference type="NCBI Taxonomy" id="413964"/>
    <lineage>
        <taxon>Bacteria</taxon>
        <taxon>Pseudomonadati</taxon>
        <taxon>Bacteroidota</taxon>
        <taxon>Cytophagia</taxon>
        <taxon>Cytophagales</taxon>
        <taxon>Flammeovirgaceae</taxon>
        <taxon>Rapidithrix</taxon>
    </lineage>
</organism>
<protein>
    <submittedName>
        <fullName evidence="2">SMI1/KNR4 family protein</fullName>
    </submittedName>
</protein>
<accession>A0AAW9RQR7</accession>
<name>A0AAW9RQR7_9BACT</name>
<dbReference type="InterPro" id="IPR037883">
    <property type="entry name" value="Knr4/Smi1-like_sf"/>
</dbReference>
<dbReference type="PANTHER" id="PTHR47432:SF1">
    <property type="entry name" value="CELL WALL ASSEMBLY REGULATOR SMI1"/>
    <property type="match status" value="1"/>
</dbReference>
<dbReference type="RefSeq" id="WP_346820027.1">
    <property type="nucleotide sequence ID" value="NZ_JBDKWZ010000002.1"/>
</dbReference>
<dbReference type="InterPro" id="IPR018958">
    <property type="entry name" value="Knr4/Smi1-like_dom"/>
</dbReference>
<evidence type="ECO:0000313" key="2">
    <source>
        <dbReference type="EMBL" id="MEN7547242.1"/>
    </source>
</evidence>
<dbReference type="GO" id="GO:0043332">
    <property type="term" value="C:mating projection tip"/>
    <property type="evidence" value="ECO:0007669"/>
    <property type="project" value="TreeGrafter"/>
</dbReference>
<dbReference type="EMBL" id="JBDKWZ010000002">
    <property type="protein sequence ID" value="MEN7547242.1"/>
    <property type="molecule type" value="Genomic_DNA"/>
</dbReference>
<evidence type="ECO:0000259" key="1">
    <source>
        <dbReference type="Pfam" id="PF09346"/>
    </source>
</evidence>
<gene>
    <name evidence="2" type="ORF">AAG747_04940</name>
</gene>